<protein>
    <recommendedName>
        <fullName evidence="3">DUF3800 domain-containing protein</fullName>
    </recommendedName>
</protein>
<evidence type="ECO:0000313" key="1">
    <source>
        <dbReference type="EMBL" id="MBB3982353.1"/>
    </source>
</evidence>
<sequence>MHLLFIDESGTPPKPTNNDQSYFVIAGLVIPEDRWQGMNDKLSGLKLRLQYRGEVKWRFFAPNNHDPENPMKDWEQDRRNNFRNDIFSIITETKSCKIIACVSESPTAYGLGNVNSQDDLYFKTYKPVTERFQYLLQDITRASGRDTFGMIVADHRGKGDDDSMRHRHERLIRESGQYTSQYKNFIEGLFFAPSHLSVGIQLVDMVAGATWRAQAHNDRTWFDKLRTSFRSSPQGRIDGYGIARFPKRGWQGQILD</sequence>
<dbReference type="AlphaFoldDB" id="A0A7W6GPF4"/>
<comment type="caution">
    <text evidence="1">The sequence shown here is derived from an EMBL/GenBank/DDBJ whole genome shotgun (WGS) entry which is preliminary data.</text>
</comment>
<organism evidence="1 2">
    <name type="scientific">Sphingobium fontiphilum</name>
    <dbReference type="NCBI Taxonomy" id="944425"/>
    <lineage>
        <taxon>Bacteria</taxon>
        <taxon>Pseudomonadati</taxon>
        <taxon>Pseudomonadota</taxon>
        <taxon>Alphaproteobacteria</taxon>
        <taxon>Sphingomonadales</taxon>
        <taxon>Sphingomonadaceae</taxon>
        <taxon>Sphingobium</taxon>
    </lineage>
</organism>
<reference evidence="1 2" key="1">
    <citation type="submission" date="2020-08" db="EMBL/GenBank/DDBJ databases">
        <title>Genomic Encyclopedia of Type Strains, Phase IV (KMG-IV): sequencing the most valuable type-strain genomes for metagenomic binning, comparative biology and taxonomic classification.</title>
        <authorList>
            <person name="Goeker M."/>
        </authorList>
    </citation>
    <scope>NUCLEOTIDE SEQUENCE [LARGE SCALE GENOMIC DNA]</scope>
    <source>
        <strain evidence="1 2">DSM 29348</strain>
    </source>
</reference>
<evidence type="ECO:0000313" key="2">
    <source>
        <dbReference type="Proteomes" id="UP000552757"/>
    </source>
</evidence>
<gene>
    <name evidence="1" type="ORF">GGR44_002016</name>
</gene>
<proteinExistence type="predicted"/>
<dbReference type="EMBL" id="JACIEB010000004">
    <property type="protein sequence ID" value="MBB3982353.1"/>
    <property type="molecule type" value="Genomic_DNA"/>
</dbReference>
<keyword evidence="2" id="KW-1185">Reference proteome</keyword>
<dbReference type="Pfam" id="PF12686">
    <property type="entry name" value="DUF3800"/>
    <property type="match status" value="1"/>
</dbReference>
<evidence type="ECO:0008006" key="3">
    <source>
        <dbReference type="Google" id="ProtNLM"/>
    </source>
</evidence>
<dbReference type="RefSeq" id="WP_183955424.1">
    <property type="nucleotide sequence ID" value="NZ_JACIEB010000004.1"/>
</dbReference>
<dbReference type="Proteomes" id="UP000552757">
    <property type="component" value="Unassembled WGS sequence"/>
</dbReference>
<name>A0A7W6GPF4_9SPHN</name>
<dbReference type="InterPro" id="IPR024524">
    <property type="entry name" value="DUF3800"/>
</dbReference>
<accession>A0A7W6GPF4</accession>